<accession>A0A1W1UZW3</accession>
<name>A0A1W1UZW3_PEPAS</name>
<dbReference type="PANTHER" id="PTHR10429:SF0">
    <property type="entry name" value="DNA-3-METHYLADENINE GLYCOSYLASE"/>
    <property type="match status" value="1"/>
</dbReference>
<dbReference type="Proteomes" id="UP000192368">
    <property type="component" value="Unassembled WGS sequence"/>
</dbReference>
<keyword evidence="3 5" id="KW-0378">Hydrolase</keyword>
<dbReference type="AlphaFoldDB" id="A0A1W1UZW3"/>
<dbReference type="GO" id="GO:0003905">
    <property type="term" value="F:alkylbase DNA N-glycosylase activity"/>
    <property type="evidence" value="ECO:0007669"/>
    <property type="project" value="InterPro"/>
</dbReference>
<sequence length="212" mass="24412">MMNGHLEINIENILDRDFYKRDTLVVARELLGKYLIRKINGHTLISKIVEVEAYLGFEDKASHTYAGRMTKRNEVMYGESGLAYVYFTYGMHNMLNVVTREESIGEAVLIRGVEPISNIDIFSDFRFGKEYINLSSYQRKNITNGPAKLTKAMAIDTSYNGMDMTKSDELYIVHGESDLKIVSSRRIGIDYAEEAIDYLYRFYVEDNSFVSK</sequence>
<dbReference type="InterPro" id="IPR011034">
    <property type="entry name" value="Formyl_transferase-like_C_sf"/>
</dbReference>
<evidence type="ECO:0000256" key="1">
    <source>
        <dbReference type="ARBA" id="ARBA00009232"/>
    </source>
</evidence>
<dbReference type="InterPro" id="IPR036995">
    <property type="entry name" value="MPG_sf"/>
</dbReference>
<dbReference type="InterPro" id="IPR003180">
    <property type="entry name" value="MPG"/>
</dbReference>
<keyword evidence="7" id="KW-1185">Reference proteome</keyword>
<evidence type="ECO:0000313" key="7">
    <source>
        <dbReference type="Proteomes" id="UP000192368"/>
    </source>
</evidence>
<dbReference type="PANTHER" id="PTHR10429">
    <property type="entry name" value="DNA-3-METHYLADENINE GLYCOSYLASE"/>
    <property type="match status" value="1"/>
</dbReference>
<protein>
    <recommendedName>
        <fullName evidence="5">Putative 3-methyladenine DNA glycosylase</fullName>
        <ecNumber evidence="5">3.2.2.-</ecNumber>
    </recommendedName>
</protein>
<evidence type="ECO:0000313" key="6">
    <source>
        <dbReference type="EMBL" id="SMB86639.1"/>
    </source>
</evidence>
<dbReference type="EMBL" id="FWWR01000009">
    <property type="protein sequence ID" value="SMB86639.1"/>
    <property type="molecule type" value="Genomic_DNA"/>
</dbReference>
<organism evidence="6 7">
    <name type="scientific">Peptoniphilus asaccharolyticus DSM 20463</name>
    <dbReference type="NCBI Taxonomy" id="573058"/>
    <lineage>
        <taxon>Bacteria</taxon>
        <taxon>Bacillati</taxon>
        <taxon>Bacillota</taxon>
        <taxon>Tissierellia</taxon>
        <taxon>Tissierellales</taxon>
        <taxon>Peptoniphilaceae</taxon>
        <taxon>Peptoniphilus</taxon>
    </lineage>
</organism>
<keyword evidence="2 5" id="KW-0227">DNA damage</keyword>
<dbReference type="CDD" id="cd00540">
    <property type="entry name" value="AAG"/>
    <property type="match status" value="1"/>
</dbReference>
<dbReference type="HAMAP" id="MF_00527">
    <property type="entry name" value="3MGH"/>
    <property type="match status" value="1"/>
</dbReference>
<reference evidence="7" key="1">
    <citation type="submission" date="2017-04" db="EMBL/GenBank/DDBJ databases">
        <authorList>
            <person name="Varghese N."/>
            <person name="Submissions S."/>
        </authorList>
    </citation>
    <scope>NUCLEOTIDE SEQUENCE [LARGE SCALE GENOMIC DNA]</scope>
    <source>
        <strain evidence="7">DSM 20463</strain>
    </source>
</reference>
<keyword evidence="4 5" id="KW-0234">DNA repair</keyword>
<comment type="similarity">
    <text evidence="1 5">Belongs to the DNA glycosylase MPG family.</text>
</comment>
<dbReference type="Gene3D" id="3.10.300.10">
    <property type="entry name" value="Methylpurine-DNA glycosylase (MPG)"/>
    <property type="match status" value="1"/>
</dbReference>
<evidence type="ECO:0000256" key="5">
    <source>
        <dbReference type="HAMAP-Rule" id="MF_00527"/>
    </source>
</evidence>
<dbReference type="EC" id="3.2.2.-" evidence="5"/>
<proteinExistence type="inferred from homology"/>
<dbReference type="FunFam" id="3.10.300.10:FF:000001">
    <property type="entry name" value="Putative 3-methyladenine DNA glycosylase"/>
    <property type="match status" value="1"/>
</dbReference>
<evidence type="ECO:0000256" key="2">
    <source>
        <dbReference type="ARBA" id="ARBA00022763"/>
    </source>
</evidence>
<dbReference type="GO" id="GO:0003677">
    <property type="term" value="F:DNA binding"/>
    <property type="evidence" value="ECO:0007669"/>
    <property type="project" value="InterPro"/>
</dbReference>
<dbReference type="GO" id="GO:0006284">
    <property type="term" value="P:base-excision repair"/>
    <property type="evidence" value="ECO:0007669"/>
    <property type="project" value="InterPro"/>
</dbReference>
<evidence type="ECO:0000256" key="4">
    <source>
        <dbReference type="ARBA" id="ARBA00023204"/>
    </source>
</evidence>
<dbReference type="Pfam" id="PF02245">
    <property type="entry name" value="Pur_DNA_glyco"/>
    <property type="match status" value="1"/>
</dbReference>
<dbReference type="RefSeq" id="WP_234989743.1">
    <property type="nucleotide sequence ID" value="NZ_FWWR01000009.1"/>
</dbReference>
<evidence type="ECO:0000256" key="3">
    <source>
        <dbReference type="ARBA" id="ARBA00022801"/>
    </source>
</evidence>
<gene>
    <name evidence="6" type="ORF">SAMN00017477_0931</name>
</gene>
<dbReference type="NCBIfam" id="TIGR00567">
    <property type="entry name" value="3mg"/>
    <property type="match status" value="1"/>
</dbReference>
<dbReference type="STRING" id="573058.SAMN00017477_0931"/>
<dbReference type="SUPFAM" id="SSF50486">
    <property type="entry name" value="FMT C-terminal domain-like"/>
    <property type="match status" value="1"/>
</dbReference>